<accession>A0A8J3V5M3</accession>
<evidence type="ECO:0000313" key="1">
    <source>
        <dbReference type="EMBL" id="GII56007.1"/>
    </source>
</evidence>
<gene>
    <name evidence="1" type="ORF">Pth03_43960</name>
</gene>
<comment type="caution">
    <text evidence="1">The sequence shown here is derived from an EMBL/GenBank/DDBJ whole genome shotgun (WGS) entry which is preliminary data.</text>
</comment>
<dbReference type="Proteomes" id="UP000605992">
    <property type="component" value="Unassembled WGS sequence"/>
</dbReference>
<sequence length="105" mass="11867">MKHAIGCRNIGAGNERFGTALLAIAVRMPMPLGGFPHLRPSFVLPDRLGRIYLRSLNRGCLLRDHLHTGLLDRLLRDTPACWSQARDQQAGDMWRFRYGIVVSRA</sequence>
<protein>
    <submittedName>
        <fullName evidence="1">Uncharacterized protein</fullName>
    </submittedName>
</protein>
<dbReference type="EMBL" id="BOOR01000032">
    <property type="protein sequence ID" value="GII56007.1"/>
    <property type="molecule type" value="Genomic_DNA"/>
</dbReference>
<keyword evidence="2" id="KW-1185">Reference proteome</keyword>
<name>A0A8J3V5M3_9ACTN</name>
<reference evidence="1" key="1">
    <citation type="submission" date="2021-01" db="EMBL/GenBank/DDBJ databases">
        <title>Whole genome shotgun sequence of Planotetraspora thailandica NBRC 104271.</title>
        <authorList>
            <person name="Komaki H."/>
            <person name="Tamura T."/>
        </authorList>
    </citation>
    <scope>NUCLEOTIDE SEQUENCE</scope>
    <source>
        <strain evidence="1">NBRC 104271</strain>
    </source>
</reference>
<organism evidence="1 2">
    <name type="scientific">Planotetraspora thailandica</name>
    <dbReference type="NCBI Taxonomy" id="487172"/>
    <lineage>
        <taxon>Bacteria</taxon>
        <taxon>Bacillati</taxon>
        <taxon>Actinomycetota</taxon>
        <taxon>Actinomycetes</taxon>
        <taxon>Streptosporangiales</taxon>
        <taxon>Streptosporangiaceae</taxon>
        <taxon>Planotetraspora</taxon>
    </lineage>
</organism>
<dbReference type="AlphaFoldDB" id="A0A8J3V5M3"/>
<evidence type="ECO:0000313" key="2">
    <source>
        <dbReference type="Proteomes" id="UP000605992"/>
    </source>
</evidence>
<proteinExistence type="predicted"/>